<feature type="compositionally biased region" description="Basic residues" evidence="1">
    <location>
        <begin position="25"/>
        <end position="37"/>
    </location>
</feature>
<name>A0ABD0N9L5_CIRMR</name>
<protein>
    <recommendedName>
        <fullName evidence="4">SOCS box domain-containing protein</fullName>
    </recommendedName>
</protein>
<dbReference type="AlphaFoldDB" id="A0ABD0N9L5"/>
<feature type="non-terminal residue" evidence="2">
    <location>
        <position position="1"/>
    </location>
</feature>
<dbReference type="EMBL" id="JAMKFB020000023">
    <property type="protein sequence ID" value="KAL0157995.1"/>
    <property type="molecule type" value="Genomic_DNA"/>
</dbReference>
<organism evidence="2 3">
    <name type="scientific">Cirrhinus mrigala</name>
    <name type="common">Mrigala</name>
    <dbReference type="NCBI Taxonomy" id="683832"/>
    <lineage>
        <taxon>Eukaryota</taxon>
        <taxon>Metazoa</taxon>
        <taxon>Chordata</taxon>
        <taxon>Craniata</taxon>
        <taxon>Vertebrata</taxon>
        <taxon>Euteleostomi</taxon>
        <taxon>Actinopterygii</taxon>
        <taxon>Neopterygii</taxon>
        <taxon>Teleostei</taxon>
        <taxon>Ostariophysi</taxon>
        <taxon>Cypriniformes</taxon>
        <taxon>Cyprinidae</taxon>
        <taxon>Labeoninae</taxon>
        <taxon>Labeonini</taxon>
        <taxon>Cirrhinus</taxon>
    </lineage>
</organism>
<accession>A0ABD0N9L5</accession>
<comment type="caution">
    <text evidence="2">The sequence shown here is derived from an EMBL/GenBank/DDBJ whole genome shotgun (WGS) entry which is preliminary data.</text>
</comment>
<feature type="region of interest" description="Disordered" evidence="1">
    <location>
        <begin position="14"/>
        <end position="79"/>
    </location>
</feature>
<evidence type="ECO:0000256" key="1">
    <source>
        <dbReference type="SAM" id="MobiDB-lite"/>
    </source>
</evidence>
<gene>
    <name evidence="2" type="ORF">M9458_046071</name>
</gene>
<sequence length="132" mass="15595">DLARITIRHILKKSGSGSLPLPRRTGLKRRNHLKQRREHRDTPLLTNSYLFMSRLIPGPMDNNNNQSSTDNEDEDEDCRRVCEQLEEKDENERRNEGSVLVIETPVNLLRERILSLPLPEPLKMYLLYYREK</sequence>
<reference evidence="2 3" key="1">
    <citation type="submission" date="2024-05" db="EMBL/GenBank/DDBJ databases">
        <title>Genome sequencing and assembly of Indian major carp, Cirrhinus mrigala (Hamilton, 1822).</title>
        <authorList>
            <person name="Mohindra V."/>
            <person name="Chowdhury L.M."/>
            <person name="Lal K."/>
            <person name="Jena J.K."/>
        </authorList>
    </citation>
    <scope>NUCLEOTIDE SEQUENCE [LARGE SCALE GENOMIC DNA]</scope>
    <source>
        <strain evidence="2">CM1030</strain>
        <tissue evidence="2">Blood</tissue>
    </source>
</reference>
<dbReference type="Proteomes" id="UP001529510">
    <property type="component" value="Unassembled WGS sequence"/>
</dbReference>
<proteinExistence type="predicted"/>
<keyword evidence="3" id="KW-1185">Reference proteome</keyword>
<evidence type="ECO:0008006" key="4">
    <source>
        <dbReference type="Google" id="ProtNLM"/>
    </source>
</evidence>
<evidence type="ECO:0000313" key="3">
    <source>
        <dbReference type="Proteomes" id="UP001529510"/>
    </source>
</evidence>
<evidence type="ECO:0000313" key="2">
    <source>
        <dbReference type="EMBL" id="KAL0157995.1"/>
    </source>
</evidence>